<dbReference type="SUPFAM" id="SSF51905">
    <property type="entry name" value="FAD/NAD(P)-binding domain"/>
    <property type="match status" value="1"/>
</dbReference>
<sequence>MSNQTDFRVVIAGGGVAGLTLANALEQAGIDYVLLERRDTIAPQVGASIGILPNGCRILDQLGLLDELFKMTNIQDKGKILLNKNIVDIEHQPHGVTVSCDDKSSFEGSILAGADGVASKVRGELWKLVEPIQPELVRHDKNSMFAEYRCLFGIASSVQGLEAGDFDIGYNIDQSIFTITAKNGRVYYFVVERLKAVCRIGNIPHYSQAEAEEFAIQHGDMCIRPDLKFSDLWEKTISFRLVALEEAKFKIWTCGRIACLGDSVHKMTPNLGAGGNAAIESAAALANSIKAMVDNHREEPPSESEVEECLDGYQKSRERRAASIVDASGKLTRLHALQGMHERVFFRLLLPRLGDFLQDMMSNMFIGATMLAYLPPPRASVSGTMPFNPTQGEDKGESKVKRVLVALPLLGLFYLARKVLDFNKSVPWVLQVLETGRISLDTHPIPIRRTFYNINWLDKLWAPINMYFMPAVSGHDAVSRRQLVSFLTDGGIIIAIWAIESIRRANALTPSQLPSLFTLLGQVCGIGVISPLYYIFHYVSSPIENFKATDMRLTRMNYTLGILPAMILTYYIPCYAMMFWPTLLGRQLWLFVWQMFPIWIAITVFVLSYAFPDTVMHDRINAPKCDLPAIRITVGALIGLSACAWIWALFTAPCGIVAVFFPRTLPATTSDLTAFTREFLKLDETFMFAATFIWLGYLFWDMKHAGMLQASWLKIVVYAVSTVAMFGPGAAAGLGWLWREDIITNRRHKAAITEATATGWNDVQLAQKGINQPE</sequence>
<evidence type="ECO:0000256" key="4">
    <source>
        <dbReference type="ARBA" id="ARBA00022630"/>
    </source>
</evidence>
<evidence type="ECO:0000259" key="12">
    <source>
        <dbReference type="Pfam" id="PF01494"/>
    </source>
</evidence>
<organism evidence="13 14">
    <name type="scientific">Thelonectria olida</name>
    <dbReference type="NCBI Taxonomy" id="1576542"/>
    <lineage>
        <taxon>Eukaryota</taxon>
        <taxon>Fungi</taxon>
        <taxon>Dikarya</taxon>
        <taxon>Ascomycota</taxon>
        <taxon>Pezizomycotina</taxon>
        <taxon>Sordariomycetes</taxon>
        <taxon>Hypocreomycetidae</taxon>
        <taxon>Hypocreales</taxon>
        <taxon>Nectriaceae</taxon>
        <taxon>Thelonectria</taxon>
    </lineage>
</organism>
<dbReference type="PRINTS" id="PR00420">
    <property type="entry name" value="RNGMNOXGNASE"/>
</dbReference>
<feature type="transmembrane region" description="Helical" evidence="11">
    <location>
        <begin position="632"/>
        <end position="661"/>
    </location>
</feature>
<feature type="transmembrane region" description="Helical" evidence="11">
    <location>
        <begin position="514"/>
        <end position="536"/>
    </location>
</feature>
<keyword evidence="8" id="KW-0560">Oxidoreductase</keyword>
<dbReference type="AlphaFoldDB" id="A0A9P8VU31"/>
<dbReference type="OrthoDB" id="10029326at2759"/>
<accession>A0A9P8VU31</accession>
<evidence type="ECO:0000256" key="2">
    <source>
        <dbReference type="ARBA" id="ARBA00004370"/>
    </source>
</evidence>
<dbReference type="Gene3D" id="3.50.50.60">
    <property type="entry name" value="FAD/NAD(P)-binding domain"/>
    <property type="match status" value="2"/>
</dbReference>
<dbReference type="GO" id="GO:0016020">
    <property type="term" value="C:membrane"/>
    <property type="evidence" value="ECO:0007669"/>
    <property type="project" value="UniProtKB-SubCell"/>
</dbReference>
<dbReference type="InterPro" id="IPR036188">
    <property type="entry name" value="FAD/NAD-bd_sf"/>
</dbReference>
<comment type="caution">
    <text evidence="13">The sequence shown here is derived from an EMBL/GenBank/DDBJ whole genome shotgun (WGS) entry which is preliminary data.</text>
</comment>
<reference evidence="13 14" key="1">
    <citation type="journal article" date="2021" name="Nat. Commun.">
        <title>Genetic determinants of endophytism in the Arabidopsis root mycobiome.</title>
        <authorList>
            <person name="Mesny F."/>
            <person name="Miyauchi S."/>
            <person name="Thiergart T."/>
            <person name="Pickel B."/>
            <person name="Atanasova L."/>
            <person name="Karlsson M."/>
            <person name="Huettel B."/>
            <person name="Barry K.W."/>
            <person name="Haridas S."/>
            <person name="Chen C."/>
            <person name="Bauer D."/>
            <person name="Andreopoulos W."/>
            <person name="Pangilinan J."/>
            <person name="LaButti K."/>
            <person name="Riley R."/>
            <person name="Lipzen A."/>
            <person name="Clum A."/>
            <person name="Drula E."/>
            <person name="Henrissat B."/>
            <person name="Kohler A."/>
            <person name="Grigoriev I.V."/>
            <person name="Martin F.M."/>
            <person name="Hacquard S."/>
        </authorList>
    </citation>
    <scope>NUCLEOTIDE SEQUENCE [LARGE SCALE GENOMIC DNA]</scope>
    <source>
        <strain evidence="13 14">MPI-CAGE-CH-0241</strain>
    </source>
</reference>
<protein>
    <recommendedName>
        <fullName evidence="12">FAD-binding domain-containing protein</fullName>
    </recommendedName>
</protein>
<dbReference type="EMBL" id="JAGPYM010000032">
    <property type="protein sequence ID" value="KAH6876830.1"/>
    <property type="molecule type" value="Genomic_DNA"/>
</dbReference>
<feature type="transmembrane region" description="Helical" evidence="11">
    <location>
        <begin position="682"/>
        <end position="700"/>
    </location>
</feature>
<dbReference type="InterPro" id="IPR002938">
    <property type="entry name" value="FAD-bd"/>
</dbReference>
<evidence type="ECO:0000313" key="13">
    <source>
        <dbReference type="EMBL" id="KAH6876830.1"/>
    </source>
</evidence>
<dbReference type="Proteomes" id="UP000777438">
    <property type="component" value="Unassembled WGS sequence"/>
</dbReference>
<comment type="cofactor">
    <cofactor evidence="1">
        <name>FAD</name>
        <dbReference type="ChEBI" id="CHEBI:57692"/>
    </cofactor>
</comment>
<dbReference type="Pfam" id="PF01494">
    <property type="entry name" value="FAD_binding_3"/>
    <property type="match status" value="2"/>
</dbReference>
<evidence type="ECO:0000256" key="3">
    <source>
        <dbReference type="ARBA" id="ARBA00007992"/>
    </source>
</evidence>
<keyword evidence="5 11" id="KW-0812">Transmembrane</keyword>
<proteinExistence type="inferred from homology"/>
<dbReference type="GO" id="GO:0071949">
    <property type="term" value="F:FAD binding"/>
    <property type="evidence" value="ECO:0007669"/>
    <property type="project" value="InterPro"/>
</dbReference>
<keyword evidence="4" id="KW-0285">Flavoprotein</keyword>
<dbReference type="PANTHER" id="PTHR47356:SF2">
    <property type="entry name" value="FAD-BINDING DOMAIN-CONTAINING PROTEIN-RELATED"/>
    <property type="match status" value="1"/>
</dbReference>
<feature type="transmembrane region" description="Helical" evidence="11">
    <location>
        <begin position="712"/>
        <end position="738"/>
    </location>
</feature>
<evidence type="ECO:0000256" key="1">
    <source>
        <dbReference type="ARBA" id="ARBA00001974"/>
    </source>
</evidence>
<keyword evidence="7 11" id="KW-1133">Transmembrane helix</keyword>
<evidence type="ECO:0000256" key="9">
    <source>
        <dbReference type="ARBA" id="ARBA00023033"/>
    </source>
</evidence>
<keyword evidence="14" id="KW-1185">Reference proteome</keyword>
<feature type="transmembrane region" description="Helical" evidence="11">
    <location>
        <begin position="588"/>
        <end position="612"/>
    </location>
</feature>
<evidence type="ECO:0000256" key="7">
    <source>
        <dbReference type="ARBA" id="ARBA00022989"/>
    </source>
</evidence>
<dbReference type="PANTHER" id="PTHR47356">
    <property type="entry name" value="FAD-DEPENDENT MONOOXYGENASE ASQG-RELATED"/>
    <property type="match status" value="1"/>
</dbReference>
<evidence type="ECO:0000256" key="5">
    <source>
        <dbReference type="ARBA" id="ARBA00022692"/>
    </source>
</evidence>
<comment type="similarity">
    <text evidence="3">Belongs to the paxM FAD-dependent monooxygenase family.</text>
</comment>
<evidence type="ECO:0000256" key="11">
    <source>
        <dbReference type="SAM" id="Phobius"/>
    </source>
</evidence>
<feature type="domain" description="FAD-binding" evidence="12">
    <location>
        <begin position="7"/>
        <end position="85"/>
    </location>
</feature>
<feature type="transmembrane region" description="Helical" evidence="11">
    <location>
        <begin position="556"/>
        <end position="576"/>
    </location>
</feature>
<keyword evidence="6" id="KW-0274">FAD</keyword>
<dbReference type="GO" id="GO:0004497">
    <property type="term" value="F:monooxygenase activity"/>
    <property type="evidence" value="ECO:0007669"/>
    <property type="project" value="UniProtKB-KW"/>
</dbReference>
<evidence type="ECO:0000256" key="10">
    <source>
        <dbReference type="ARBA" id="ARBA00023136"/>
    </source>
</evidence>
<evidence type="ECO:0000256" key="8">
    <source>
        <dbReference type="ARBA" id="ARBA00023002"/>
    </source>
</evidence>
<name>A0A9P8VU31_9HYPO</name>
<keyword evidence="10 11" id="KW-0472">Membrane</keyword>
<evidence type="ECO:0000256" key="6">
    <source>
        <dbReference type="ARBA" id="ARBA00022827"/>
    </source>
</evidence>
<keyword evidence="9" id="KW-0503">Monooxygenase</keyword>
<dbReference type="InterPro" id="IPR050562">
    <property type="entry name" value="FAD_mOase_fung"/>
</dbReference>
<feature type="domain" description="FAD-binding" evidence="12">
    <location>
        <begin position="241"/>
        <end position="327"/>
    </location>
</feature>
<gene>
    <name evidence="13" type="ORF">B0T10DRAFT_584799</name>
</gene>
<evidence type="ECO:0000313" key="14">
    <source>
        <dbReference type="Proteomes" id="UP000777438"/>
    </source>
</evidence>
<comment type="subcellular location">
    <subcellularLocation>
        <location evidence="2">Membrane</location>
    </subcellularLocation>
</comment>